<feature type="region of interest" description="Disordered" evidence="1">
    <location>
        <begin position="32"/>
        <end position="62"/>
    </location>
</feature>
<sequence>MVAANRTRREDAGRKVIRSQGTETVIPTTRTRTYAPARRPARARSAYARTGAYGELTRAGSP</sequence>
<feature type="compositionally biased region" description="Low complexity" evidence="1">
    <location>
        <begin position="32"/>
        <end position="50"/>
    </location>
</feature>
<protein>
    <submittedName>
        <fullName evidence="2">Uncharacterized protein</fullName>
    </submittedName>
</protein>
<name>A0ABP6Q009_9ACTN</name>
<comment type="caution">
    <text evidence="2">The sequence shown here is derived from an EMBL/GenBank/DDBJ whole genome shotgun (WGS) entry which is preliminary data.</text>
</comment>
<keyword evidence="3" id="KW-1185">Reference proteome</keyword>
<proteinExistence type="predicted"/>
<gene>
    <name evidence="2" type="ORF">GCM10010451_55690</name>
</gene>
<dbReference type="Proteomes" id="UP001501866">
    <property type="component" value="Unassembled WGS sequence"/>
</dbReference>
<accession>A0ABP6Q009</accession>
<evidence type="ECO:0000313" key="3">
    <source>
        <dbReference type="Proteomes" id="UP001501866"/>
    </source>
</evidence>
<reference evidence="3" key="1">
    <citation type="journal article" date="2019" name="Int. J. Syst. Evol. Microbiol.">
        <title>The Global Catalogue of Microorganisms (GCM) 10K type strain sequencing project: providing services to taxonomists for standard genome sequencing and annotation.</title>
        <authorList>
            <consortium name="The Broad Institute Genomics Platform"/>
            <consortium name="The Broad Institute Genome Sequencing Center for Infectious Disease"/>
            <person name="Wu L."/>
            <person name="Ma J."/>
        </authorList>
    </citation>
    <scope>NUCLEOTIDE SEQUENCE [LARGE SCALE GENOMIC DNA]</scope>
    <source>
        <strain evidence="3">JCM 9095</strain>
    </source>
</reference>
<evidence type="ECO:0000256" key="1">
    <source>
        <dbReference type="SAM" id="MobiDB-lite"/>
    </source>
</evidence>
<dbReference type="EMBL" id="BAAAUH010000058">
    <property type="protein sequence ID" value="GAA3198151.1"/>
    <property type="molecule type" value="Genomic_DNA"/>
</dbReference>
<organism evidence="2 3">
    <name type="scientific">Streptomyces virens</name>
    <dbReference type="NCBI Taxonomy" id="285572"/>
    <lineage>
        <taxon>Bacteria</taxon>
        <taxon>Bacillati</taxon>
        <taxon>Actinomycetota</taxon>
        <taxon>Actinomycetes</taxon>
        <taxon>Kitasatosporales</taxon>
        <taxon>Streptomycetaceae</taxon>
        <taxon>Streptomyces</taxon>
    </lineage>
</organism>
<evidence type="ECO:0000313" key="2">
    <source>
        <dbReference type="EMBL" id="GAA3198151.1"/>
    </source>
</evidence>